<dbReference type="PANTHER" id="PTHR43537">
    <property type="entry name" value="TRANSCRIPTIONAL REGULATOR, GNTR FAMILY"/>
    <property type="match status" value="1"/>
</dbReference>
<dbReference type="AlphaFoldDB" id="D6SUS9"/>
<reference evidence="5" key="1">
    <citation type="submission" date="2010-05" db="EMBL/GenBank/DDBJ databases">
        <title>The draft genome of Desulfonatronospira thiodismutans ASO3-1.</title>
        <authorList>
            <consortium name="US DOE Joint Genome Institute (JGI-PGF)"/>
            <person name="Lucas S."/>
            <person name="Copeland A."/>
            <person name="Lapidus A."/>
            <person name="Cheng J.-F."/>
            <person name="Bruce D."/>
            <person name="Goodwin L."/>
            <person name="Pitluck S."/>
            <person name="Chertkov O."/>
            <person name="Brettin T."/>
            <person name="Detter J.C."/>
            <person name="Han C."/>
            <person name="Land M.L."/>
            <person name="Hauser L."/>
            <person name="Kyrpides N."/>
            <person name="Mikhailova N."/>
            <person name="Muyzer G."/>
            <person name="Woyke T."/>
        </authorList>
    </citation>
    <scope>NUCLEOTIDE SEQUENCE [LARGE SCALE GENOMIC DNA]</scope>
    <source>
        <strain evidence="5">ASO3-1</strain>
    </source>
</reference>
<dbReference type="PANTHER" id="PTHR43537:SF5">
    <property type="entry name" value="UXU OPERON TRANSCRIPTIONAL REGULATOR"/>
    <property type="match status" value="1"/>
</dbReference>
<dbReference type="InterPro" id="IPR008920">
    <property type="entry name" value="TF_FadR/GntR_C"/>
</dbReference>
<evidence type="ECO:0000256" key="1">
    <source>
        <dbReference type="ARBA" id="ARBA00023015"/>
    </source>
</evidence>
<gene>
    <name evidence="5" type="ORF">Dthio_PD0373</name>
</gene>
<organism evidence="5 6">
    <name type="scientific">Desulfonatronospira thiodismutans ASO3-1</name>
    <dbReference type="NCBI Taxonomy" id="555779"/>
    <lineage>
        <taxon>Bacteria</taxon>
        <taxon>Pseudomonadati</taxon>
        <taxon>Thermodesulfobacteriota</taxon>
        <taxon>Desulfovibrionia</taxon>
        <taxon>Desulfovibrionales</taxon>
        <taxon>Desulfonatronovibrionaceae</taxon>
        <taxon>Desulfonatronospira</taxon>
    </lineage>
</organism>
<comment type="caution">
    <text evidence="5">The sequence shown here is derived from an EMBL/GenBank/DDBJ whole genome shotgun (WGS) entry which is preliminary data.</text>
</comment>
<dbReference type="Gene3D" id="1.10.10.10">
    <property type="entry name" value="Winged helix-like DNA-binding domain superfamily/Winged helix DNA-binding domain"/>
    <property type="match status" value="1"/>
</dbReference>
<keyword evidence="2" id="KW-0238">DNA-binding</keyword>
<dbReference type="Gene3D" id="1.20.120.530">
    <property type="entry name" value="GntR ligand-binding domain-like"/>
    <property type="match status" value="1"/>
</dbReference>
<dbReference type="Pfam" id="PF07729">
    <property type="entry name" value="FCD"/>
    <property type="match status" value="1"/>
</dbReference>
<dbReference type="OrthoDB" id="5343675at2"/>
<evidence type="ECO:0000259" key="4">
    <source>
        <dbReference type="PROSITE" id="PS50949"/>
    </source>
</evidence>
<dbReference type="SMART" id="SM00895">
    <property type="entry name" value="FCD"/>
    <property type="match status" value="1"/>
</dbReference>
<evidence type="ECO:0000313" key="6">
    <source>
        <dbReference type="Proteomes" id="UP000005496"/>
    </source>
</evidence>
<dbReference type="InterPro" id="IPR011711">
    <property type="entry name" value="GntR_C"/>
</dbReference>
<feature type="domain" description="HTH gntR-type" evidence="4">
    <location>
        <begin position="8"/>
        <end position="78"/>
    </location>
</feature>
<dbReference type="Pfam" id="PF00392">
    <property type="entry name" value="GntR"/>
    <property type="match status" value="1"/>
</dbReference>
<dbReference type="InterPro" id="IPR036388">
    <property type="entry name" value="WH-like_DNA-bd_sf"/>
</dbReference>
<keyword evidence="1" id="KW-0805">Transcription regulation</keyword>
<dbReference type="InterPro" id="IPR000524">
    <property type="entry name" value="Tscrpt_reg_HTH_GntR"/>
</dbReference>
<dbReference type="InterPro" id="IPR036390">
    <property type="entry name" value="WH_DNA-bd_sf"/>
</dbReference>
<dbReference type="PROSITE" id="PS50949">
    <property type="entry name" value="HTH_GNTR"/>
    <property type="match status" value="1"/>
</dbReference>
<keyword evidence="3" id="KW-0804">Transcription</keyword>
<dbReference type="GO" id="GO:0003700">
    <property type="term" value="F:DNA-binding transcription factor activity"/>
    <property type="evidence" value="ECO:0007669"/>
    <property type="project" value="InterPro"/>
</dbReference>
<dbReference type="SUPFAM" id="SSF48008">
    <property type="entry name" value="GntR ligand-binding domain-like"/>
    <property type="match status" value="1"/>
</dbReference>
<accession>D6SUS9</accession>
<evidence type="ECO:0000256" key="3">
    <source>
        <dbReference type="ARBA" id="ARBA00023163"/>
    </source>
</evidence>
<dbReference type="SUPFAM" id="SSF46785">
    <property type="entry name" value="Winged helix' DNA-binding domain"/>
    <property type="match status" value="1"/>
</dbReference>
<dbReference type="EMBL" id="ACJN02000004">
    <property type="protein sequence ID" value="EFI33059.1"/>
    <property type="molecule type" value="Genomic_DNA"/>
</dbReference>
<protein>
    <submittedName>
        <fullName evidence="5">GntR domain protein</fullName>
    </submittedName>
</protein>
<evidence type="ECO:0000256" key="2">
    <source>
        <dbReference type="ARBA" id="ARBA00023125"/>
    </source>
</evidence>
<name>D6SUS9_9BACT</name>
<dbReference type="eggNOG" id="COG2186">
    <property type="taxonomic scope" value="Bacteria"/>
</dbReference>
<dbReference type="RefSeq" id="WP_008871752.1">
    <property type="nucleotide sequence ID" value="NZ_ACJN02000004.1"/>
</dbReference>
<dbReference type="CDD" id="cd07377">
    <property type="entry name" value="WHTH_GntR"/>
    <property type="match status" value="1"/>
</dbReference>
<proteinExistence type="predicted"/>
<dbReference type="GO" id="GO:0003677">
    <property type="term" value="F:DNA binding"/>
    <property type="evidence" value="ECO:0007669"/>
    <property type="project" value="UniProtKB-KW"/>
</dbReference>
<dbReference type="SMART" id="SM00345">
    <property type="entry name" value="HTH_GNTR"/>
    <property type="match status" value="1"/>
</dbReference>
<dbReference type="PRINTS" id="PR00035">
    <property type="entry name" value="HTHGNTR"/>
</dbReference>
<dbReference type="Proteomes" id="UP000005496">
    <property type="component" value="Unassembled WGS sequence"/>
</dbReference>
<evidence type="ECO:0000313" key="5">
    <source>
        <dbReference type="EMBL" id="EFI33059.1"/>
    </source>
</evidence>
<keyword evidence="6" id="KW-1185">Reference proteome</keyword>
<sequence length="237" mass="26668">MFQHVTNEKRSVFIINQIRSNILMGRLKPGDRLPSEQKLMSEFGVSRFTLREALSSLETMGLLEIKKGSGGGPVVKEVGMDFTRDAISHFLHFQNVSIKELSEVRKLIEPYLASKLVEKLSDKDLEYLQSLNDACSRTLERGENIIGGEHEIDFHVHLARVSGNPVLVMILDFVNKLLAEVKVEVKPGPDFSQHVVDAHQRILDALVARDAEKAAQAMYDHVCDVEKEMLGIMESRS</sequence>